<dbReference type="InterPro" id="IPR052048">
    <property type="entry name" value="ST_Response_Regulator"/>
</dbReference>
<accession>A0A841RMM9</accession>
<dbReference type="AlphaFoldDB" id="A0A841RMM9"/>
<protein>
    <submittedName>
        <fullName evidence="3">YesN/AraC family two-component response regulator</fullName>
    </submittedName>
</protein>
<name>A0A841RMM9_9BACI</name>
<evidence type="ECO:0000259" key="2">
    <source>
        <dbReference type="PROSITE" id="PS50110"/>
    </source>
</evidence>
<dbReference type="SMART" id="SM00448">
    <property type="entry name" value="REC"/>
    <property type="match status" value="1"/>
</dbReference>
<keyword evidence="4" id="KW-1185">Reference proteome</keyword>
<proteinExistence type="predicted"/>
<dbReference type="PANTHER" id="PTHR43228">
    <property type="entry name" value="TWO-COMPONENT RESPONSE REGULATOR"/>
    <property type="match status" value="1"/>
</dbReference>
<dbReference type="Pfam" id="PF00072">
    <property type="entry name" value="Response_reg"/>
    <property type="match status" value="1"/>
</dbReference>
<evidence type="ECO:0000313" key="4">
    <source>
        <dbReference type="Proteomes" id="UP000572212"/>
    </source>
</evidence>
<reference evidence="3 4" key="1">
    <citation type="submission" date="2020-08" db="EMBL/GenBank/DDBJ databases">
        <title>Genomic Encyclopedia of Type Strains, Phase IV (KMG-IV): sequencing the most valuable type-strain genomes for metagenomic binning, comparative biology and taxonomic classification.</title>
        <authorList>
            <person name="Goeker M."/>
        </authorList>
    </citation>
    <scope>NUCLEOTIDE SEQUENCE [LARGE SCALE GENOMIC DNA]</scope>
    <source>
        <strain evidence="3 4">DSM 11805</strain>
    </source>
</reference>
<dbReference type="InterPro" id="IPR011006">
    <property type="entry name" value="CheY-like_superfamily"/>
</dbReference>
<dbReference type="EMBL" id="JACHON010000003">
    <property type="protein sequence ID" value="MBB6512415.1"/>
    <property type="molecule type" value="Genomic_DNA"/>
</dbReference>
<dbReference type="InterPro" id="IPR001789">
    <property type="entry name" value="Sig_transdc_resp-reg_receiver"/>
</dbReference>
<feature type="modified residue" description="4-aspartylphosphate" evidence="1">
    <location>
        <position position="59"/>
    </location>
</feature>
<gene>
    <name evidence="3" type="ORF">GGQ92_001198</name>
</gene>
<dbReference type="Gene3D" id="3.40.50.2300">
    <property type="match status" value="1"/>
</dbReference>
<comment type="caution">
    <text evidence="3">The sequence shown here is derived from an EMBL/GenBank/DDBJ whole genome shotgun (WGS) entry which is preliminary data.</text>
</comment>
<dbReference type="PROSITE" id="PS50110">
    <property type="entry name" value="RESPONSE_REGULATORY"/>
    <property type="match status" value="1"/>
</dbReference>
<dbReference type="SUPFAM" id="SSF52172">
    <property type="entry name" value="CheY-like"/>
    <property type="match status" value="1"/>
</dbReference>
<dbReference type="CDD" id="cd17536">
    <property type="entry name" value="REC_YesN-like"/>
    <property type="match status" value="1"/>
</dbReference>
<sequence>MKKISVVIVDDENRIRRGIERMVQSAGDVWDIVGSFQNPNDLLDKCSNRELTFDLLITDIKMPGLDGLTLISKLKNYFSFYALVISGYDDFSYLQKAMREGTIDYLLKPLEREDFHLRLASAKEKIENDRNREKEITSIRNKASSLTYTNQLQMLSNTLVEQGNIDISMMEWTRDFPNGNFLLFHFSMDKSDYKMKSISKSWLSMWAFAMENILKETYENSGRVSADNI</sequence>
<evidence type="ECO:0000313" key="3">
    <source>
        <dbReference type="EMBL" id="MBB6512415.1"/>
    </source>
</evidence>
<dbReference type="GO" id="GO:0000160">
    <property type="term" value="P:phosphorelay signal transduction system"/>
    <property type="evidence" value="ECO:0007669"/>
    <property type="project" value="InterPro"/>
</dbReference>
<feature type="domain" description="Response regulatory" evidence="2">
    <location>
        <begin position="5"/>
        <end position="123"/>
    </location>
</feature>
<evidence type="ECO:0000256" key="1">
    <source>
        <dbReference type="PROSITE-ProRule" id="PRU00169"/>
    </source>
</evidence>
<dbReference type="RefSeq" id="WP_184245605.1">
    <property type="nucleotide sequence ID" value="NZ_BAAACU010000058.1"/>
</dbReference>
<dbReference type="PANTHER" id="PTHR43228:SF1">
    <property type="entry name" value="TWO-COMPONENT RESPONSE REGULATOR ARR22"/>
    <property type="match status" value="1"/>
</dbReference>
<keyword evidence="1" id="KW-0597">Phosphoprotein</keyword>
<dbReference type="Proteomes" id="UP000572212">
    <property type="component" value="Unassembled WGS sequence"/>
</dbReference>
<organism evidence="3 4">
    <name type="scientific">Gracilibacillus halotolerans</name>
    <dbReference type="NCBI Taxonomy" id="74386"/>
    <lineage>
        <taxon>Bacteria</taxon>
        <taxon>Bacillati</taxon>
        <taxon>Bacillota</taxon>
        <taxon>Bacilli</taxon>
        <taxon>Bacillales</taxon>
        <taxon>Bacillaceae</taxon>
        <taxon>Gracilibacillus</taxon>
    </lineage>
</organism>